<protein>
    <recommendedName>
        <fullName evidence="3">PGAP1-like protein</fullName>
    </recommendedName>
</protein>
<evidence type="ECO:0000313" key="2">
    <source>
        <dbReference type="Proteomes" id="UP000295263"/>
    </source>
</evidence>
<name>A0ABD7QPX8_RAOOR</name>
<evidence type="ECO:0000313" key="1">
    <source>
        <dbReference type="EMBL" id="TCQ76957.1"/>
    </source>
</evidence>
<accession>A0ABD7QPX8</accession>
<gene>
    <name evidence="1" type="ORF">EC841_101771</name>
</gene>
<sequence>MTNKKAPFYPIIYVRGYAMTQREINETTADPFNGFNLGSTMLRASASQKERPRKFYFESPVIRLASEFGYSDVFEQGLDITDAGWALDPMGKPTGNTLDDKSAIVYRYYDEASTLLGSGSTPDILAAAAGLSSLLAQVRQLLLDNPNSGVQAAADFRCYLVAHSMGGLVCRAFLQNAALDPQGMAKSVDKFFTYATPHNGIDFAGINIPDLPWQSSVTNFSRDRMAQYLDLQQAYARYQRVDLIPESRLASSRIFTMVGTNRMDYDAAAGLSRTFVGNGSDGLVKIENATLNGLNDDGSIGAPCAKAFTYRAHSGYFGIVNSEEAFQNLSRFLFGDVRVDIWLDLSDIRLPDAAVKAAGGDATKIDAIYQVEAIASPRGKPWSLTRRVSEEDSVACLTQKEWNQRGSSSQYLSSVFLSKRARVQKTRRSLAYSLILGVKIPDYEIDKRFWFNEHFEGGYLFRNSLILEIVPPADDSGAWRIKYAWQDSGYSSADIVLDPQITADAACEVTIPVESVTVDAGGTKRPSVPGISGRLRFKVQSWNSGGA</sequence>
<dbReference type="EMBL" id="SLYQ01000001">
    <property type="protein sequence ID" value="TCQ76957.1"/>
    <property type="molecule type" value="Genomic_DNA"/>
</dbReference>
<dbReference type="SUPFAM" id="SSF53474">
    <property type="entry name" value="alpha/beta-Hydrolases"/>
    <property type="match status" value="1"/>
</dbReference>
<dbReference type="Gene3D" id="3.40.50.1820">
    <property type="entry name" value="alpha/beta hydrolase"/>
    <property type="match status" value="1"/>
</dbReference>
<dbReference type="AlphaFoldDB" id="A0ABD7QPX8"/>
<dbReference type="Proteomes" id="UP000295263">
    <property type="component" value="Unassembled WGS sequence"/>
</dbReference>
<reference evidence="1 2" key="1">
    <citation type="submission" date="2019-03" db="EMBL/GenBank/DDBJ databases">
        <title>Genomic analyses of the natural microbiome of Caenorhabditis elegans.</title>
        <authorList>
            <person name="Samuel B."/>
        </authorList>
    </citation>
    <scope>NUCLEOTIDE SEQUENCE [LARGE SCALE GENOMIC DNA]</scope>
    <source>
        <strain evidence="1 2">JUb54</strain>
    </source>
</reference>
<evidence type="ECO:0008006" key="3">
    <source>
        <dbReference type="Google" id="ProtNLM"/>
    </source>
</evidence>
<comment type="caution">
    <text evidence="1">The sequence shown here is derived from an EMBL/GenBank/DDBJ whole genome shotgun (WGS) entry which is preliminary data.</text>
</comment>
<dbReference type="RefSeq" id="WP_132510667.1">
    <property type="nucleotide sequence ID" value="NZ_SLYQ01000001.1"/>
</dbReference>
<proteinExistence type="predicted"/>
<dbReference type="InterPro" id="IPR029058">
    <property type="entry name" value="AB_hydrolase_fold"/>
</dbReference>
<organism evidence="1 2">
    <name type="scientific">Raoultella ornithinolytica</name>
    <name type="common">Klebsiella ornithinolytica</name>
    <dbReference type="NCBI Taxonomy" id="54291"/>
    <lineage>
        <taxon>Bacteria</taxon>
        <taxon>Pseudomonadati</taxon>
        <taxon>Pseudomonadota</taxon>
        <taxon>Gammaproteobacteria</taxon>
        <taxon>Enterobacterales</taxon>
        <taxon>Enterobacteriaceae</taxon>
        <taxon>Klebsiella/Raoultella group</taxon>
        <taxon>Raoultella</taxon>
    </lineage>
</organism>